<dbReference type="Gene3D" id="3.40.50.150">
    <property type="entry name" value="Vaccinia Virus protein VP39"/>
    <property type="match status" value="1"/>
</dbReference>
<dbReference type="GO" id="GO:0070475">
    <property type="term" value="P:rRNA base methylation"/>
    <property type="evidence" value="ECO:0007669"/>
    <property type="project" value="TreeGrafter"/>
</dbReference>
<dbReference type="PANTHER" id="PTHR13393">
    <property type="entry name" value="SAM-DEPENDENT METHYLTRANSFERASE"/>
    <property type="match status" value="1"/>
</dbReference>
<reference evidence="4 5" key="1">
    <citation type="journal article" date="2021" name="Sci. Rep.">
        <title>The genome of the diatom Chaetoceros tenuissimus carries an ancient integrated fragment of an extant virus.</title>
        <authorList>
            <person name="Hongo Y."/>
            <person name="Kimura K."/>
            <person name="Takaki Y."/>
            <person name="Yoshida Y."/>
            <person name="Baba S."/>
            <person name="Kobayashi G."/>
            <person name="Nagasaki K."/>
            <person name="Hano T."/>
            <person name="Tomaru Y."/>
        </authorList>
    </citation>
    <scope>NUCLEOTIDE SEQUENCE [LARGE SCALE GENOMIC DNA]</scope>
    <source>
        <strain evidence="4 5">NIES-3715</strain>
    </source>
</reference>
<keyword evidence="1" id="KW-0489">Methyltransferase</keyword>
<feature type="compositionally biased region" description="Basic and acidic residues" evidence="3">
    <location>
        <begin position="23"/>
        <end position="32"/>
    </location>
</feature>
<dbReference type="Proteomes" id="UP001054902">
    <property type="component" value="Unassembled WGS sequence"/>
</dbReference>
<organism evidence="4 5">
    <name type="scientific">Chaetoceros tenuissimus</name>
    <dbReference type="NCBI Taxonomy" id="426638"/>
    <lineage>
        <taxon>Eukaryota</taxon>
        <taxon>Sar</taxon>
        <taxon>Stramenopiles</taxon>
        <taxon>Ochrophyta</taxon>
        <taxon>Bacillariophyta</taxon>
        <taxon>Coscinodiscophyceae</taxon>
        <taxon>Chaetocerotophycidae</taxon>
        <taxon>Chaetocerotales</taxon>
        <taxon>Chaetocerotaceae</taxon>
        <taxon>Chaetoceros</taxon>
    </lineage>
</organism>
<accession>A0AAD3DB77</accession>
<name>A0AAD3DB77_9STRA</name>
<dbReference type="InterPro" id="IPR029063">
    <property type="entry name" value="SAM-dependent_MTases_sf"/>
</dbReference>
<proteinExistence type="predicted"/>
<evidence type="ECO:0000256" key="3">
    <source>
        <dbReference type="SAM" id="MobiDB-lite"/>
    </source>
</evidence>
<dbReference type="AlphaFoldDB" id="A0AAD3DB77"/>
<dbReference type="InterPro" id="IPR010286">
    <property type="entry name" value="METTL16/RlmF"/>
</dbReference>
<feature type="region of interest" description="Disordered" evidence="3">
    <location>
        <begin position="1"/>
        <end position="37"/>
    </location>
</feature>
<keyword evidence="2" id="KW-0808">Transferase</keyword>
<protein>
    <recommendedName>
        <fullName evidence="6">U6 small nuclear RNA (adenine-(43)-N(6))-methyltransferase</fullName>
    </recommendedName>
</protein>
<feature type="compositionally biased region" description="Basic residues" evidence="3">
    <location>
        <begin position="1"/>
        <end position="15"/>
    </location>
</feature>
<gene>
    <name evidence="4" type="ORF">CTEN210_15875</name>
</gene>
<evidence type="ECO:0000256" key="1">
    <source>
        <dbReference type="ARBA" id="ARBA00022603"/>
    </source>
</evidence>
<evidence type="ECO:0000313" key="4">
    <source>
        <dbReference type="EMBL" id="GFH59399.1"/>
    </source>
</evidence>
<evidence type="ECO:0008006" key="6">
    <source>
        <dbReference type="Google" id="ProtNLM"/>
    </source>
</evidence>
<dbReference type="Pfam" id="PF05971">
    <property type="entry name" value="Methyltransf_10"/>
    <property type="match status" value="1"/>
</dbReference>
<comment type="caution">
    <text evidence="4">The sequence shown here is derived from an EMBL/GenBank/DDBJ whole genome shotgun (WGS) entry which is preliminary data.</text>
</comment>
<evidence type="ECO:0000313" key="5">
    <source>
        <dbReference type="Proteomes" id="UP001054902"/>
    </source>
</evidence>
<dbReference type="EMBL" id="BLLK01000062">
    <property type="protein sequence ID" value="GFH59399.1"/>
    <property type="molecule type" value="Genomic_DNA"/>
</dbReference>
<keyword evidence="5" id="KW-1185">Reference proteome</keyword>
<dbReference type="GO" id="GO:0005634">
    <property type="term" value="C:nucleus"/>
    <property type="evidence" value="ECO:0007669"/>
    <property type="project" value="TreeGrafter"/>
</dbReference>
<sequence>MEQSHNKRSKKRRRENIKGAIGDQKKHRDETKTTTGLHIPSIVKVTNELSNVDFLELSSEFPEFKEEWEKLKSRQKEKSRQQSSSSSFGSNVDFHFNLALSRAILDKYFQLNLKSLPEGYLCPPIPNRLNYVLWMKQLLKESSSTEYFTKPRPIFRKGVDLGTGASCIYPLLLSTDTFTDGQEWKFIGTDIDEKAIQSAKENIVANGLETIIKVVKVLPTPDGGGSRTLIRNDEDTIITTPINTAMMEGSQFCNQIDFFLTNPPFYSTDNEATNVRSGDDRERTSMTSNESVYPGGEIGFALDMIYDSYRYQDKCTWFSLMLSKKSSLRFLQKEVEKILGLGRGSVRIAEFSQGQMVRWGLAWTFLSPCITSPAMQMEGGVCFQVKVETNDKDAAVAEVSARIKVFAKELKFLCLKCEEVSSSEILLSEQKQDVQDTRKDFEAQTTVCLMLKTSLSIKDDYTFVDVYPQLFSSRHDTAKLQKLEAMLVGEVQRSNRRWKRLQKKNEVK</sequence>
<dbReference type="SUPFAM" id="SSF53335">
    <property type="entry name" value="S-adenosyl-L-methionine-dependent methyltransferases"/>
    <property type="match status" value="1"/>
</dbReference>
<dbReference type="PANTHER" id="PTHR13393:SF0">
    <property type="entry name" value="RNA N6-ADENOSINE-METHYLTRANSFERASE METTL16"/>
    <property type="match status" value="1"/>
</dbReference>
<evidence type="ECO:0000256" key="2">
    <source>
        <dbReference type="ARBA" id="ARBA00022679"/>
    </source>
</evidence>
<dbReference type="GO" id="GO:0008168">
    <property type="term" value="F:methyltransferase activity"/>
    <property type="evidence" value="ECO:0007669"/>
    <property type="project" value="UniProtKB-KW"/>
</dbReference>